<feature type="domain" description="NurA" evidence="1">
    <location>
        <begin position="55"/>
        <end position="323"/>
    </location>
</feature>
<dbReference type="Pfam" id="PF09376">
    <property type="entry name" value="NurA"/>
    <property type="match status" value="1"/>
</dbReference>
<evidence type="ECO:0000313" key="3">
    <source>
        <dbReference type="EMBL" id="HGQ17961.1"/>
    </source>
</evidence>
<dbReference type="SMART" id="SM00933">
    <property type="entry name" value="NurA"/>
    <property type="match status" value="1"/>
</dbReference>
<dbReference type="EMBL" id="DTBZ01000071">
    <property type="protein sequence ID" value="HGQ17961.1"/>
    <property type="molecule type" value="Genomic_DNA"/>
</dbReference>
<dbReference type="EMBL" id="DTAI01000016">
    <property type="protein sequence ID" value="HGN36031.1"/>
    <property type="molecule type" value="Genomic_DNA"/>
</dbReference>
<sequence length="348" mass="39360">MVIDIVSTIFPELESAIPKLLDMISNRIERERASIIKILERVEWNASFNRDLNSCIAIGADSSFTIVDSRVGTIYVVQGIAIRQTFTRSLIKIEEYNRFYDAGLISIKSSSPNRIIRRSIYKRALSTYAYLLELQSAYSLAKSGSADVVLLDGSLISFLMQKDFKGISMNINSISQAKDTELREVLEKKNILINELSNLSNTIFIAKSSSACFYTNGMYPDMYVFELAKLFRIEPYYRAGYSTPMVIEIDGTLKKFLGIDKECGIQFFTVTYSRFADGAPVFQLTLPHKIYIDKVGSLFSYVKMLSPSGYPMPLEYPHRISRLARSTLIDILIKIGIPIISGRELVEL</sequence>
<name>A0A7J3I614_9CREN</name>
<proteinExistence type="predicted"/>
<evidence type="ECO:0000259" key="1">
    <source>
        <dbReference type="SMART" id="SM00933"/>
    </source>
</evidence>
<accession>A0A7J3I614</accession>
<organism evidence="2">
    <name type="scientific">Ignisphaera aggregans</name>
    <dbReference type="NCBI Taxonomy" id="334771"/>
    <lineage>
        <taxon>Archaea</taxon>
        <taxon>Thermoproteota</taxon>
        <taxon>Thermoprotei</taxon>
        <taxon>Desulfurococcales</taxon>
        <taxon>Desulfurococcaceae</taxon>
        <taxon>Ignisphaera</taxon>
    </lineage>
</organism>
<dbReference type="InterPro" id="IPR018977">
    <property type="entry name" value="NurA_domain"/>
</dbReference>
<reference evidence="2" key="1">
    <citation type="journal article" date="2020" name="mSystems">
        <title>Genome- and Community-Level Interaction Insights into Carbon Utilization and Element Cycling Functions of Hydrothermarchaeota in Hydrothermal Sediment.</title>
        <authorList>
            <person name="Zhou Z."/>
            <person name="Liu Y."/>
            <person name="Xu W."/>
            <person name="Pan J."/>
            <person name="Luo Z.H."/>
            <person name="Li M."/>
        </authorList>
    </citation>
    <scope>NUCLEOTIDE SEQUENCE [LARGE SCALE GENOMIC DNA]</scope>
    <source>
        <strain evidence="2">SpSt-618</strain>
        <strain evidence="3">SpSt-657</strain>
    </source>
</reference>
<gene>
    <name evidence="2" type="ORF">ENT87_00545</name>
    <name evidence="3" type="ORF">ENU30_03115</name>
</gene>
<protein>
    <submittedName>
        <fullName evidence="2">DNA double-strand break repair nuclease NurA</fullName>
    </submittedName>
</protein>
<dbReference type="AlphaFoldDB" id="A0A7J3I614"/>
<comment type="caution">
    <text evidence="2">The sequence shown here is derived from an EMBL/GenBank/DDBJ whole genome shotgun (WGS) entry which is preliminary data.</text>
</comment>
<evidence type="ECO:0000313" key="2">
    <source>
        <dbReference type="EMBL" id="HGN36031.1"/>
    </source>
</evidence>